<dbReference type="Proteomes" id="UP000660729">
    <property type="component" value="Unassembled WGS sequence"/>
</dbReference>
<reference evidence="1" key="1">
    <citation type="submission" date="2020-04" db="EMBL/GenBank/DDBJ databases">
        <title>Draft genome resource of the tomato pathogen Pseudocercospora fuligena.</title>
        <authorList>
            <person name="Zaccaron A."/>
        </authorList>
    </citation>
    <scope>NUCLEOTIDE SEQUENCE</scope>
    <source>
        <strain evidence="1">PF001</strain>
    </source>
</reference>
<sequence>MVHSNHESKKNILTISLSKHLTGHPIRAVLEKDWSKPLANTAAEHFNNEGFDVDGNNTDKTIEDLRIGLHEREWDGALVGWCLRGYAERNEIFEQMMSATIEEIDAKRTKVLFCTGPDNLVEATLRAFPIT</sequence>
<comment type="caution">
    <text evidence="1">The sequence shown here is derived from an EMBL/GenBank/DDBJ whole genome shotgun (WGS) entry which is preliminary data.</text>
</comment>
<dbReference type="AlphaFoldDB" id="A0A8H6RT69"/>
<accession>A0A8H6RT69</accession>
<dbReference type="OrthoDB" id="9986861at2759"/>
<name>A0A8H6RT69_9PEZI</name>
<gene>
    <name evidence="1" type="ORF">HII31_02818</name>
</gene>
<evidence type="ECO:0000313" key="1">
    <source>
        <dbReference type="EMBL" id="KAF7195801.1"/>
    </source>
</evidence>
<dbReference type="EMBL" id="JABCIY010000036">
    <property type="protein sequence ID" value="KAF7195801.1"/>
    <property type="molecule type" value="Genomic_DNA"/>
</dbReference>
<organism evidence="1 2">
    <name type="scientific">Pseudocercospora fuligena</name>
    <dbReference type="NCBI Taxonomy" id="685502"/>
    <lineage>
        <taxon>Eukaryota</taxon>
        <taxon>Fungi</taxon>
        <taxon>Dikarya</taxon>
        <taxon>Ascomycota</taxon>
        <taxon>Pezizomycotina</taxon>
        <taxon>Dothideomycetes</taxon>
        <taxon>Dothideomycetidae</taxon>
        <taxon>Mycosphaerellales</taxon>
        <taxon>Mycosphaerellaceae</taxon>
        <taxon>Pseudocercospora</taxon>
    </lineage>
</organism>
<keyword evidence="2" id="KW-1185">Reference proteome</keyword>
<protein>
    <submittedName>
        <fullName evidence="1">Uncharacterized protein</fullName>
    </submittedName>
</protein>
<proteinExistence type="predicted"/>
<evidence type="ECO:0000313" key="2">
    <source>
        <dbReference type="Proteomes" id="UP000660729"/>
    </source>
</evidence>